<name>A3IXU2_9CHRO</name>
<comment type="caution">
    <text evidence="1">The sequence shown here is derived from an EMBL/GenBank/DDBJ whole genome shotgun (WGS) entry which is preliminary data.</text>
</comment>
<organism evidence="1 2">
    <name type="scientific">Crocosphaera chwakensis CCY0110</name>
    <dbReference type="NCBI Taxonomy" id="391612"/>
    <lineage>
        <taxon>Bacteria</taxon>
        <taxon>Bacillati</taxon>
        <taxon>Cyanobacteriota</taxon>
        <taxon>Cyanophyceae</taxon>
        <taxon>Oscillatoriophycideae</taxon>
        <taxon>Chroococcales</taxon>
        <taxon>Aphanothecaceae</taxon>
        <taxon>Crocosphaera</taxon>
        <taxon>Crocosphaera chwakensis</taxon>
    </lineage>
</organism>
<accession>A3IXU2</accession>
<gene>
    <name evidence="1" type="ORF">CY0110_14245</name>
</gene>
<reference evidence="1 2" key="1">
    <citation type="submission" date="2007-03" db="EMBL/GenBank/DDBJ databases">
        <authorList>
            <person name="Stal L."/>
            <person name="Ferriera S."/>
            <person name="Johnson J."/>
            <person name="Kravitz S."/>
            <person name="Beeson K."/>
            <person name="Sutton G."/>
            <person name="Rogers Y.-H."/>
            <person name="Friedman R."/>
            <person name="Frazier M."/>
            <person name="Venter J.C."/>
        </authorList>
    </citation>
    <scope>NUCLEOTIDE SEQUENCE [LARGE SCALE GENOMIC DNA]</scope>
    <source>
        <strain evidence="1 2">CCY0110</strain>
    </source>
</reference>
<dbReference type="EMBL" id="AAXW01000070">
    <property type="protein sequence ID" value="EAZ88700.1"/>
    <property type="molecule type" value="Genomic_DNA"/>
</dbReference>
<dbReference type="Proteomes" id="UP000003781">
    <property type="component" value="Unassembled WGS sequence"/>
</dbReference>
<keyword evidence="2" id="KW-1185">Reference proteome</keyword>
<dbReference type="RefSeq" id="WP_008278202.1">
    <property type="nucleotide sequence ID" value="NZ_AAXW01000070.1"/>
</dbReference>
<dbReference type="AlphaFoldDB" id="A3IXU2"/>
<proteinExistence type="predicted"/>
<evidence type="ECO:0000313" key="2">
    <source>
        <dbReference type="Proteomes" id="UP000003781"/>
    </source>
</evidence>
<protein>
    <submittedName>
        <fullName evidence="1">Uncharacterized protein</fullName>
    </submittedName>
</protein>
<evidence type="ECO:0000313" key="1">
    <source>
        <dbReference type="EMBL" id="EAZ88700.1"/>
    </source>
</evidence>
<sequence length="64" mass="7258">MSVNPSGAWGTRDFHAETLLQYEASSLKLTMMRRKKAIAKGIVLRYGVDVERSKWVKMLVTLMG</sequence>